<dbReference type="Proteomes" id="UP000017127">
    <property type="component" value="Unassembled WGS sequence"/>
</dbReference>
<proteinExistence type="predicted"/>
<protein>
    <recommendedName>
        <fullName evidence="4">DNA-binding protein</fullName>
    </recommendedName>
</protein>
<name>U7QI38_9CYAN</name>
<reference evidence="2 3" key="1">
    <citation type="journal article" date="2013" name="Front. Microbiol.">
        <title>Comparative genomic analyses of the cyanobacterium, Lyngbya aestuarii BL J, a powerful hydrogen producer.</title>
        <authorList>
            <person name="Kothari A."/>
            <person name="Vaughn M."/>
            <person name="Garcia-Pichel F."/>
        </authorList>
    </citation>
    <scope>NUCLEOTIDE SEQUENCE [LARGE SCALE GENOMIC DNA]</scope>
    <source>
        <strain evidence="2 3">BL J</strain>
    </source>
</reference>
<evidence type="ECO:0000313" key="2">
    <source>
        <dbReference type="EMBL" id="ERT06091.1"/>
    </source>
</evidence>
<dbReference type="EMBL" id="AUZM01000043">
    <property type="protein sequence ID" value="ERT06091.1"/>
    <property type="molecule type" value="Genomic_DNA"/>
</dbReference>
<keyword evidence="1" id="KW-0732">Signal</keyword>
<gene>
    <name evidence="2" type="ORF">M595_4004</name>
</gene>
<accession>U7QI38</accession>
<dbReference type="Gene3D" id="2.40.50.200">
    <property type="entry name" value="Bacterial OB-fold"/>
    <property type="match status" value="1"/>
</dbReference>
<dbReference type="RefSeq" id="WP_023067728.1">
    <property type="nucleotide sequence ID" value="NZ_AUZM01000043.1"/>
</dbReference>
<evidence type="ECO:0000313" key="3">
    <source>
        <dbReference type="Proteomes" id="UP000017127"/>
    </source>
</evidence>
<dbReference type="SUPFAM" id="SSF101756">
    <property type="entry name" value="Hypothetical protein YgiW"/>
    <property type="match status" value="1"/>
</dbReference>
<feature type="signal peptide" evidence="1">
    <location>
        <begin position="1"/>
        <end position="27"/>
    </location>
</feature>
<evidence type="ECO:0000256" key="1">
    <source>
        <dbReference type="SAM" id="SignalP"/>
    </source>
</evidence>
<dbReference type="OrthoDB" id="467760at2"/>
<keyword evidence="3" id="KW-1185">Reference proteome</keyword>
<sequence length="105" mass="11316">MNLKNKIFGATIILSTTLFSLNLPSLAQVPIQNLQRTPGLTISGEVTGVWGNNFVVNDGTGQILVDAGPSWWHSIDVSVGERVTVVGEYDDDDFDRNQSGIQAPS</sequence>
<comment type="caution">
    <text evidence="2">The sequence shown here is derived from an EMBL/GenBank/DDBJ whole genome shotgun (WGS) entry which is preliminary data.</text>
</comment>
<dbReference type="InterPro" id="IPR036700">
    <property type="entry name" value="BOBF_sf"/>
</dbReference>
<organism evidence="2 3">
    <name type="scientific">Lyngbya aestuarii BL J</name>
    <dbReference type="NCBI Taxonomy" id="1348334"/>
    <lineage>
        <taxon>Bacteria</taxon>
        <taxon>Bacillati</taxon>
        <taxon>Cyanobacteriota</taxon>
        <taxon>Cyanophyceae</taxon>
        <taxon>Oscillatoriophycideae</taxon>
        <taxon>Oscillatoriales</taxon>
        <taxon>Microcoleaceae</taxon>
        <taxon>Lyngbya</taxon>
    </lineage>
</organism>
<dbReference type="AlphaFoldDB" id="U7QI38"/>
<evidence type="ECO:0008006" key="4">
    <source>
        <dbReference type="Google" id="ProtNLM"/>
    </source>
</evidence>
<feature type="chain" id="PRO_5004686267" description="DNA-binding protein" evidence="1">
    <location>
        <begin position="28"/>
        <end position="105"/>
    </location>
</feature>
<dbReference type="PATRIC" id="fig|1348334.3.peg.3872"/>